<dbReference type="Pfam" id="PF13456">
    <property type="entry name" value="RVT_3"/>
    <property type="match status" value="1"/>
</dbReference>
<reference evidence="2" key="1">
    <citation type="submission" date="2018-05" db="EMBL/GenBank/DDBJ databases">
        <title>Draft genome of Mucuna pruriens seed.</title>
        <authorList>
            <person name="Nnadi N.E."/>
            <person name="Vos R."/>
            <person name="Hasami M.H."/>
            <person name="Devisetty U.K."/>
            <person name="Aguiy J.C."/>
        </authorList>
    </citation>
    <scope>NUCLEOTIDE SEQUENCE [LARGE SCALE GENOMIC DNA]</scope>
    <source>
        <strain evidence="2">JCA_2017</strain>
    </source>
</reference>
<dbReference type="InterPro" id="IPR012337">
    <property type="entry name" value="RNaseH-like_sf"/>
</dbReference>
<feature type="domain" description="RNase H type-1" evidence="1">
    <location>
        <begin position="103"/>
        <end position="186"/>
    </location>
</feature>
<dbReference type="GO" id="GO:0003676">
    <property type="term" value="F:nucleic acid binding"/>
    <property type="evidence" value="ECO:0007669"/>
    <property type="project" value="InterPro"/>
</dbReference>
<evidence type="ECO:0000313" key="2">
    <source>
        <dbReference type="EMBL" id="RDX71781.1"/>
    </source>
</evidence>
<proteinExistence type="predicted"/>
<evidence type="ECO:0000259" key="1">
    <source>
        <dbReference type="PROSITE" id="PS50879"/>
    </source>
</evidence>
<dbReference type="PANTHER" id="PTHR48475:SF2">
    <property type="entry name" value="RIBONUCLEASE H"/>
    <property type="match status" value="1"/>
</dbReference>
<keyword evidence="3" id="KW-1185">Reference proteome</keyword>
<dbReference type="SUPFAM" id="SSF53098">
    <property type="entry name" value="Ribonuclease H-like"/>
    <property type="match status" value="1"/>
</dbReference>
<protein>
    <recommendedName>
        <fullName evidence="1">RNase H type-1 domain-containing protein</fullName>
    </recommendedName>
</protein>
<evidence type="ECO:0000313" key="3">
    <source>
        <dbReference type="Proteomes" id="UP000257109"/>
    </source>
</evidence>
<feature type="non-terminal residue" evidence="2">
    <location>
        <position position="1"/>
    </location>
</feature>
<sequence length="186" mass="21005">MLVTPPTLTKSTSGIPLLDAERRYQRIEKATLALIITSRRLRTYFQGYNIVVLRKLDLVGRMVVWSIQLSEFDISYENRGHIKAQALVDFITEMTAMGSVTSEDSEWFLFIDGASNQVGSGASIILEGLNRVLIEKSLHFEFKTNNNQVEYEGLLTGMKLAKELEAKILTVKSDSKLVIGQVNREY</sequence>
<organism evidence="2 3">
    <name type="scientific">Mucuna pruriens</name>
    <name type="common">Velvet bean</name>
    <name type="synonym">Dolichos pruriens</name>
    <dbReference type="NCBI Taxonomy" id="157652"/>
    <lineage>
        <taxon>Eukaryota</taxon>
        <taxon>Viridiplantae</taxon>
        <taxon>Streptophyta</taxon>
        <taxon>Embryophyta</taxon>
        <taxon>Tracheophyta</taxon>
        <taxon>Spermatophyta</taxon>
        <taxon>Magnoliopsida</taxon>
        <taxon>eudicotyledons</taxon>
        <taxon>Gunneridae</taxon>
        <taxon>Pentapetalae</taxon>
        <taxon>rosids</taxon>
        <taxon>fabids</taxon>
        <taxon>Fabales</taxon>
        <taxon>Fabaceae</taxon>
        <taxon>Papilionoideae</taxon>
        <taxon>50 kb inversion clade</taxon>
        <taxon>NPAAA clade</taxon>
        <taxon>indigoferoid/millettioid clade</taxon>
        <taxon>Phaseoleae</taxon>
        <taxon>Mucuna</taxon>
    </lineage>
</organism>
<dbReference type="OrthoDB" id="1730596at2759"/>
<dbReference type="GO" id="GO:0004523">
    <property type="term" value="F:RNA-DNA hybrid ribonuclease activity"/>
    <property type="evidence" value="ECO:0007669"/>
    <property type="project" value="InterPro"/>
</dbReference>
<dbReference type="Gene3D" id="3.30.420.10">
    <property type="entry name" value="Ribonuclease H-like superfamily/Ribonuclease H"/>
    <property type="match status" value="1"/>
</dbReference>
<gene>
    <name evidence="2" type="ORF">CR513_48821</name>
</gene>
<dbReference type="Proteomes" id="UP000257109">
    <property type="component" value="Unassembled WGS sequence"/>
</dbReference>
<dbReference type="PROSITE" id="PS50879">
    <property type="entry name" value="RNASE_H_1"/>
    <property type="match status" value="1"/>
</dbReference>
<dbReference type="EMBL" id="QJKJ01011203">
    <property type="protein sequence ID" value="RDX71781.1"/>
    <property type="molecule type" value="Genomic_DNA"/>
</dbReference>
<dbReference type="AlphaFoldDB" id="A0A371F0G8"/>
<comment type="caution">
    <text evidence="2">The sequence shown here is derived from an EMBL/GenBank/DDBJ whole genome shotgun (WGS) entry which is preliminary data.</text>
</comment>
<dbReference type="InterPro" id="IPR036397">
    <property type="entry name" value="RNaseH_sf"/>
</dbReference>
<accession>A0A371F0G8</accession>
<dbReference type="PANTHER" id="PTHR48475">
    <property type="entry name" value="RIBONUCLEASE H"/>
    <property type="match status" value="1"/>
</dbReference>
<dbReference type="InterPro" id="IPR002156">
    <property type="entry name" value="RNaseH_domain"/>
</dbReference>
<name>A0A371F0G8_MUCPR</name>